<evidence type="ECO:0000256" key="2">
    <source>
        <dbReference type="ARBA" id="ARBA00009570"/>
    </source>
</evidence>
<dbReference type="Proteomes" id="UP000092952">
    <property type="component" value="Chromosome"/>
</dbReference>
<comment type="similarity">
    <text evidence="2">Belongs to the bacterial ring-hydroxylating dioxygenase beta subunit family.</text>
</comment>
<dbReference type="PANTHER" id="PTHR41534">
    <property type="entry name" value="BLR3401 PROTEIN"/>
    <property type="match status" value="1"/>
</dbReference>
<organism evidence="6 7">
    <name type="scientific">Immundisolibacter cernigliae</name>
    <dbReference type="NCBI Taxonomy" id="1810504"/>
    <lineage>
        <taxon>Bacteria</taxon>
        <taxon>Pseudomonadati</taxon>
        <taxon>Pseudomonadota</taxon>
        <taxon>Gammaproteobacteria</taxon>
        <taxon>Immundisolibacterales</taxon>
        <taxon>Immundisolibacteraceae</taxon>
        <taxon>Immundisolibacter</taxon>
    </lineage>
</organism>
<dbReference type="AlphaFoldDB" id="A0A1B1YQ60"/>
<evidence type="ECO:0000313" key="7">
    <source>
        <dbReference type="Proteomes" id="UP000092952"/>
    </source>
</evidence>
<keyword evidence="3" id="KW-0058">Aromatic hydrocarbons catabolism</keyword>
<evidence type="ECO:0000256" key="4">
    <source>
        <dbReference type="ARBA" id="ARBA00022964"/>
    </source>
</evidence>
<dbReference type="InterPro" id="IPR032710">
    <property type="entry name" value="NTF2-like_dom_sf"/>
</dbReference>
<evidence type="ECO:0000313" key="6">
    <source>
        <dbReference type="EMBL" id="ANX02895.1"/>
    </source>
</evidence>
<keyword evidence="4" id="KW-0223">Dioxygenase</keyword>
<keyword evidence="7" id="KW-1185">Reference proteome</keyword>
<dbReference type="OrthoDB" id="7062869at2"/>
<dbReference type="Pfam" id="PF00866">
    <property type="entry name" value="Ring_hydroxyl_B"/>
    <property type="match status" value="1"/>
</dbReference>
<dbReference type="EMBL" id="CP014671">
    <property type="protein sequence ID" value="ANX02895.1"/>
    <property type="molecule type" value="Genomic_DNA"/>
</dbReference>
<evidence type="ECO:0000256" key="1">
    <source>
        <dbReference type="ARBA" id="ARBA00005211"/>
    </source>
</evidence>
<reference evidence="7" key="1">
    <citation type="submission" date="2016-03" db="EMBL/GenBank/DDBJ databases">
        <title>Complete genome sequence of Solimmundus cernigliae, representing a novel lineage of polycyclic aromatic hydrocarbon degraders within the Gammaproteobacteria.</title>
        <authorList>
            <person name="Singleton D.R."/>
            <person name="Dickey A.N."/>
            <person name="Scholl E.H."/>
            <person name="Wright F.A."/>
            <person name="Aitken M.D."/>
        </authorList>
    </citation>
    <scope>NUCLEOTIDE SEQUENCE [LARGE SCALE GENOMIC DNA]</scope>
    <source>
        <strain evidence="7">TR3.2</strain>
    </source>
</reference>
<dbReference type="GO" id="GO:0019380">
    <property type="term" value="P:3-phenylpropionate catabolic process"/>
    <property type="evidence" value="ECO:0007669"/>
    <property type="project" value="TreeGrafter"/>
</dbReference>
<accession>A0A1B1YQ60</accession>
<name>A0A1B1YQ60_9GAMM</name>
<protein>
    <recommendedName>
        <fullName evidence="8">Aromatic-ring-hydroxylating dioxygenase subunit beta</fullName>
    </recommendedName>
</protein>
<evidence type="ECO:0000256" key="3">
    <source>
        <dbReference type="ARBA" id="ARBA00022797"/>
    </source>
</evidence>
<proteinExistence type="inferred from homology"/>
<dbReference type="GO" id="GO:0051213">
    <property type="term" value="F:dioxygenase activity"/>
    <property type="evidence" value="ECO:0007669"/>
    <property type="project" value="UniProtKB-KW"/>
</dbReference>
<evidence type="ECO:0000256" key="5">
    <source>
        <dbReference type="ARBA" id="ARBA00023002"/>
    </source>
</evidence>
<dbReference type="STRING" id="1810504.PG2T_00915"/>
<dbReference type="InterPro" id="IPR000391">
    <property type="entry name" value="Rng_hydr_dOase-bsu"/>
</dbReference>
<dbReference type="PANTHER" id="PTHR41534:SF2">
    <property type="entry name" value="3-PHENYLPROPIONATE_CINNAMIC ACID DIOXYGENASE SUBUNIT BETA"/>
    <property type="match status" value="1"/>
</dbReference>
<dbReference type="RefSeq" id="WP_068802409.1">
    <property type="nucleotide sequence ID" value="NZ_CP014671.1"/>
</dbReference>
<gene>
    <name evidence="6" type="ORF">PG2T_00915</name>
</gene>
<evidence type="ECO:0008006" key="8">
    <source>
        <dbReference type="Google" id="ProtNLM"/>
    </source>
</evidence>
<dbReference type="InParanoid" id="A0A1B1YQ60"/>
<comment type="pathway">
    <text evidence="1">Aromatic compound metabolism.</text>
</comment>
<dbReference type="SUPFAM" id="SSF54427">
    <property type="entry name" value="NTF2-like"/>
    <property type="match status" value="1"/>
</dbReference>
<dbReference type="KEGG" id="gbi:PG2T_00915"/>
<dbReference type="Gene3D" id="3.10.450.50">
    <property type="match status" value="1"/>
</dbReference>
<sequence length="161" mass="18671">MNQAQAEAFLFREVRLLDQRKFRDWRQLLTDDAIYWVPNGDADGDPQLHCSIVYATPSMVEDRLDRAESPFYWVGDPPIRSVHTVSNVLLERADGDSADIACNRVIYLYRENDQRRDQVLEVLPAQCEYRLQRHGDQWRIAHKKVALLNSDGLVPLLPPII</sequence>
<keyword evidence="5" id="KW-0560">Oxidoreductase</keyword>